<dbReference type="PRINTS" id="PR00947">
    <property type="entry name" value="CUTICLE"/>
</dbReference>
<reference evidence="3 4" key="1">
    <citation type="journal article" date="2019" name="J. Hered.">
        <title>An Improved Genome Assembly for Drosophila navojoa, the Basal Species in the mojavensis Cluster.</title>
        <authorList>
            <person name="Vanderlinde T."/>
            <person name="Dupim E.G."/>
            <person name="Nazario-Yepiz N.O."/>
            <person name="Carvalho A.B."/>
        </authorList>
    </citation>
    <scope>NUCLEOTIDE SEQUENCE [LARGE SCALE GENOMIC DNA]</scope>
    <source>
        <strain evidence="3">Navoj_Jal97</strain>
        <tissue evidence="3">Whole organism</tissue>
    </source>
</reference>
<dbReference type="PANTHER" id="PTHR12236:SF86">
    <property type="entry name" value="CCP84AC-RELATED"/>
    <property type="match status" value="1"/>
</dbReference>
<comment type="caution">
    <text evidence="3">The sequence shown here is derived from an EMBL/GenBank/DDBJ whole genome shotgun (WGS) entry which is preliminary data.</text>
</comment>
<dbReference type="Pfam" id="PF00379">
    <property type="entry name" value="Chitin_bind_4"/>
    <property type="match status" value="1"/>
</dbReference>
<dbReference type="AlphaFoldDB" id="A0A484BAB0"/>
<organism evidence="3 4">
    <name type="scientific">Drosophila navojoa</name>
    <name type="common">Fruit fly</name>
    <dbReference type="NCBI Taxonomy" id="7232"/>
    <lineage>
        <taxon>Eukaryota</taxon>
        <taxon>Metazoa</taxon>
        <taxon>Ecdysozoa</taxon>
        <taxon>Arthropoda</taxon>
        <taxon>Hexapoda</taxon>
        <taxon>Insecta</taxon>
        <taxon>Pterygota</taxon>
        <taxon>Neoptera</taxon>
        <taxon>Endopterygota</taxon>
        <taxon>Diptera</taxon>
        <taxon>Brachycera</taxon>
        <taxon>Muscomorpha</taxon>
        <taxon>Ephydroidea</taxon>
        <taxon>Drosophilidae</taxon>
        <taxon>Drosophila</taxon>
    </lineage>
</organism>
<accession>A0A484BAB0</accession>
<dbReference type="STRING" id="7232.A0A484BAB0"/>
<evidence type="ECO:0000313" key="3">
    <source>
        <dbReference type="EMBL" id="TDG45242.1"/>
    </source>
</evidence>
<sequence length="269" mass="28912">MTLRRIAAGDLAIVRAGMSGARSEWLWAQREAESQTARWAVGSAIKATRGNGKNQQTSAPRPSVLNAQQTKMQPFSGVLVFGLLGLALAAPYGHGPASSYSVLTKHEAPVLKSYGHGLIDHGYGYDGLGLGYAGYAGYGHGYDKHEPDHYPKYQFDYGVKDAHTGDHKSQWEARDGDKVHGSYSLKEADGTTRVVEYTADDHNGFNAVVKKLGHAHHPQVYKSYGHGDIYGAGYGYASDLSPYAGYGHGLGLGHGHGHASSYVSVKQLH</sequence>
<evidence type="ECO:0000313" key="4">
    <source>
        <dbReference type="Proteomes" id="UP000295192"/>
    </source>
</evidence>
<keyword evidence="1 2" id="KW-0193">Cuticle</keyword>
<gene>
    <name evidence="3" type="ORF">AWZ03_008304</name>
</gene>
<dbReference type="PANTHER" id="PTHR12236">
    <property type="entry name" value="STRUCTURAL CONTITUENT OF CUTICLE"/>
    <property type="match status" value="1"/>
</dbReference>
<protein>
    <submittedName>
        <fullName evidence="3">Uncharacterized protein</fullName>
    </submittedName>
</protein>
<dbReference type="Proteomes" id="UP000295192">
    <property type="component" value="Unassembled WGS sequence"/>
</dbReference>
<dbReference type="PROSITE" id="PS51155">
    <property type="entry name" value="CHIT_BIND_RR_2"/>
    <property type="match status" value="1"/>
</dbReference>
<dbReference type="InterPro" id="IPR031311">
    <property type="entry name" value="CHIT_BIND_RR_consensus"/>
</dbReference>
<dbReference type="EMBL" id="LSRL02000082">
    <property type="protein sequence ID" value="TDG45242.1"/>
    <property type="molecule type" value="Genomic_DNA"/>
</dbReference>
<dbReference type="OMA" id="HPQVYKS"/>
<evidence type="ECO:0000256" key="1">
    <source>
        <dbReference type="ARBA" id="ARBA00022460"/>
    </source>
</evidence>
<dbReference type="OrthoDB" id="6382835at2759"/>
<name>A0A484BAB0_DRONA</name>
<dbReference type="GO" id="GO:0042302">
    <property type="term" value="F:structural constituent of cuticle"/>
    <property type="evidence" value="ECO:0007669"/>
    <property type="project" value="UniProtKB-UniRule"/>
</dbReference>
<proteinExistence type="predicted"/>
<dbReference type="GO" id="GO:0005615">
    <property type="term" value="C:extracellular space"/>
    <property type="evidence" value="ECO:0007669"/>
    <property type="project" value="TreeGrafter"/>
</dbReference>
<dbReference type="GO" id="GO:0031012">
    <property type="term" value="C:extracellular matrix"/>
    <property type="evidence" value="ECO:0007669"/>
    <property type="project" value="TreeGrafter"/>
</dbReference>
<keyword evidence="4" id="KW-1185">Reference proteome</keyword>
<dbReference type="InterPro" id="IPR051217">
    <property type="entry name" value="Insect_Cuticle_Struc_Prot"/>
</dbReference>
<dbReference type="InterPro" id="IPR000618">
    <property type="entry name" value="Insect_cuticle"/>
</dbReference>
<dbReference type="PROSITE" id="PS00233">
    <property type="entry name" value="CHIT_BIND_RR_1"/>
    <property type="match status" value="1"/>
</dbReference>
<evidence type="ECO:0000256" key="2">
    <source>
        <dbReference type="PROSITE-ProRule" id="PRU00497"/>
    </source>
</evidence>